<keyword evidence="2" id="KW-0808">Transferase</keyword>
<dbReference type="SUPFAM" id="SSF53335">
    <property type="entry name" value="S-adenosyl-L-methionine-dependent methyltransferases"/>
    <property type="match status" value="1"/>
</dbReference>
<dbReference type="PANTHER" id="PTHR42912">
    <property type="entry name" value="METHYLTRANSFERASE"/>
    <property type="match status" value="1"/>
</dbReference>
<accession>A0A1D9FV38</accession>
<dbReference type="CDD" id="cd02440">
    <property type="entry name" value="AdoMet_MTases"/>
    <property type="match status" value="1"/>
</dbReference>
<dbReference type="InterPro" id="IPR050508">
    <property type="entry name" value="Methyltransf_Superfamily"/>
</dbReference>
<gene>
    <name evidence="2" type="ORF">BJP36_04095</name>
</gene>
<dbReference type="Gene3D" id="3.40.50.150">
    <property type="entry name" value="Vaccinia Virus protein VP39"/>
    <property type="match status" value="1"/>
</dbReference>
<feature type="domain" description="Methyltransferase type 11" evidence="1">
    <location>
        <begin position="50"/>
        <end position="134"/>
    </location>
</feature>
<dbReference type="EMBL" id="CP017708">
    <property type="protein sequence ID" value="AOY79217.1"/>
    <property type="molecule type" value="Genomic_DNA"/>
</dbReference>
<dbReference type="Pfam" id="PF08241">
    <property type="entry name" value="Methyltransf_11"/>
    <property type="match status" value="1"/>
</dbReference>
<evidence type="ECO:0000313" key="3">
    <source>
        <dbReference type="Proteomes" id="UP000176944"/>
    </source>
</evidence>
<evidence type="ECO:0000259" key="1">
    <source>
        <dbReference type="Pfam" id="PF08241"/>
    </source>
</evidence>
<dbReference type="Proteomes" id="UP000176944">
    <property type="component" value="Chromosome"/>
</dbReference>
<dbReference type="PANTHER" id="PTHR42912:SF80">
    <property type="entry name" value="METHYLTRANSFERASE DOMAIN-CONTAINING PROTEIN"/>
    <property type="match status" value="1"/>
</dbReference>
<organism evidence="2 3">
    <name type="scientific">Moorena producens (strain JHB)</name>
    <dbReference type="NCBI Taxonomy" id="1454205"/>
    <lineage>
        <taxon>Bacteria</taxon>
        <taxon>Bacillati</taxon>
        <taxon>Cyanobacteriota</taxon>
        <taxon>Cyanophyceae</taxon>
        <taxon>Coleofasciculales</taxon>
        <taxon>Coleofasciculaceae</taxon>
        <taxon>Moorena</taxon>
    </lineage>
</organism>
<name>A0A1D9FV38_MOOP1</name>
<reference evidence="3" key="1">
    <citation type="submission" date="2016-10" db="EMBL/GenBank/DDBJ databases">
        <title>Comparative genomics uncovers the prolific and rare metabolic potential of the cyanobacterial genus Moorea.</title>
        <authorList>
            <person name="Leao T."/>
            <person name="Castelao G."/>
            <person name="Korobeynikov A."/>
            <person name="Monroe E.A."/>
            <person name="Podell S."/>
            <person name="Glukhov E."/>
            <person name="Allen E."/>
            <person name="Gerwick W.H."/>
            <person name="Gerwick L."/>
        </authorList>
    </citation>
    <scope>NUCLEOTIDE SEQUENCE [LARGE SCALE GENOMIC DNA]</scope>
    <source>
        <strain evidence="3">JHB</strain>
    </source>
</reference>
<dbReference type="GO" id="GO:0008757">
    <property type="term" value="F:S-adenosylmethionine-dependent methyltransferase activity"/>
    <property type="evidence" value="ECO:0007669"/>
    <property type="project" value="InterPro"/>
</dbReference>
<evidence type="ECO:0000313" key="2">
    <source>
        <dbReference type="EMBL" id="AOY79217.1"/>
    </source>
</evidence>
<proteinExistence type="predicted"/>
<dbReference type="InterPro" id="IPR013216">
    <property type="entry name" value="Methyltransf_11"/>
</dbReference>
<dbReference type="GO" id="GO:0032259">
    <property type="term" value="P:methylation"/>
    <property type="evidence" value="ECO:0007669"/>
    <property type="project" value="UniProtKB-KW"/>
</dbReference>
<protein>
    <submittedName>
        <fullName evidence="2">Class I SAM-dependent methyltransferase</fullName>
    </submittedName>
</protein>
<keyword evidence="2" id="KW-0489">Methyltransferase</keyword>
<dbReference type="AlphaFoldDB" id="A0A1D9FV38"/>
<sequence>MSTTIGAEDYYDKFAAKYDEVLKAPSSKVQYVNEAVKIFHRHNHHQGSVLDIACGTGILSELLQGEFDYTGIDISSKMLDSAAKRGYKTIHKPIETALVEIDSQSYDFVFCLSSLLFVEDAATAIKQMNRIARQTIIFSLDETTEEYIEKVGIPVYDHSKVAIDNAIEDYFIVGWTSPTQGITIRTRMIYIEANKYDF</sequence>
<dbReference type="InterPro" id="IPR029063">
    <property type="entry name" value="SAM-dependent_MTases_sf"/>
</dbReference>